<dbReference type="Proteomes" id="UP000515208">
    <property type="component" value="Unplaced"/>
</dbReference>
<dbReference type="RefSeq" id="XP_010829436.1">
    <property type="nucleotide sequence ID" value="XM_010831134.1"/>
</dbReference>
<dbReference type="AlphaFoldDB" id="A0A6P3GIV5"/>
<keyword evidence="2" id="KW-1185">Reference proteome</keyword>
<dbReference type="Pfam" id="PF17653">
    <property type="entry name" value="DUF5522"/>
    <property type="match status" value="1"/>
</dbReference>
<dbReference type="PANTHER" id="PTHR21037:SF2">
    <property type="entry name" value="SIMILAR TO NOVEL PROTEIN"/>
    <property type="match status" value="1"/>
</dbReference>
<dbReference type="KEGG" id="bbis:104981881"/>
<evidence type="ECO:0000256" key="1">
    <source>
        <dbReference type="SAM" id="MobiDB-lite"/>
    </source>
</evidence>
<dbReference type="OrthoDB" id="274765at2759"/>
<feature type="compositionally biased region" description="Basic residues" evidence="1">
    <location>
        <begin position="146"/>
        <end position="156"/>
    </location>
</feature>
<gene>
    <name evidence="3" type="primary">LOC104981881</name>
</gene>
<evidence type="ECO:0000313" key="2">
    <source>
        <dbReference type="Proteomes" id="UP000515208"/>
    </source>
</evidence>
<proteinExistence type="predicted"/>
<reference evidence="3" key="1">
    <citation type="submission" date="2025-08" db="UniProtKB">
        <authorList>
            <consortium name="RefSeq"/>
        </authorList>
    </citation>
    <scope>IDENTIFICATION</scope>
    <source>
        <tissue evidence="3">Blood</tissue>
    </source>
</reference>
<dbReference type="PANTHER" id="PTHR21037">
    <property type="entry name" value="39S RIBOSOMAL PROTEIN L14, MITOCHONDRIAL"/>
    <property type="match status" value="1"/>
</dbReference>
<feature type="region of interest" description="Disordered" evidence="1">
    <location>
        <begin position="59"/>
        <end position="95"/>
    </location>
</feature>
<evidence type="ECO:0000313" key="3">
    <source>
        <dbReference type="RefSeq" id="XP_010829436.1"/>
    </source>
</evidence>
<sequence length="350" mass="36638">MCVECGNRSCRLVLAPDVTSNDASDPSTKYRYKFPPSTACWPPSGLADILGAVPSPPALAASAPAPPRSLSPGDFSRAVSGPPTPSRPLKSSGECREHGSDLYVLLTTLTNISVLRWAKLLAYCSAEDDGEGGRGPATARSLPVRQHIHSSSRRQKRGMEGSQGPGSSGQAAPKTNGKLGAEVLRLEKARSPVPASCGSLLSRPNPPHLRAGPQGRRTARGPVLRARAGSAGVKLGVGKGEEVPQSAVRAREDGGGPGSDSRGGPEEATNRPASQELTAAEQRIAELHAAACAAGQLNYVDPATGYVVFTQLAHLQRGQCCGSACRHCPYGQINVKDPSKKKQFNSYFYV</sequence>
<dbReference type="GeneID" id="104981881"/>
<protein>
    <submittedName>
        <fullName evidence="3">Uncharacterized protein C1orf53 homolog</fullName>
    </submittedName>
</protein>
<dbReference type="InterPro" id="IPR040807">
    <property type="entry name" value="DUF5522"/>
</dbReference>
<accession>A0A6P3GIV5</accession>
<feature type="region of interest" description="Disordered" evidence="1">
    <location>
        <begin position="128"/>
        <end position="176"/>
    </location>
</feature>
<feature type="region of interest" description="Disordered" evidence="1">
    <location>
        <begin position="192"/>
        <end position="275"/>
    </location>
</feature>
<organism evidence="2 3">
    <name type="scientific">Bison bison bison</name>
    <name type="common">North American plains bison</name>
    <dbReference type="NCBI Taxonomy" id="43346"/>
    <lineage>
        <taxon>Eukaryota</taxon>
        <taxon>Metazoa</taxon>
        <taxon>Chordata</taxon>
        <taxon>Craniata</taxon>
        <taxon>Vertebrata</taxon>
        <taxon>Euteleostomi</taxon>
        <taxon>Mammalia</taxon>
        <taxon>Eutheria</taxon>
        <taxon>Laurasiatheria</taxon>
        <taxon>Artiodactyla</taxon>
        <taxon>Ruminantia</taxon>
        <taxon>Pecora</taxon>
        <taxon>Bovidae</taxon>
        <taxon>Bovinae</taxon>
        <taxon>Bison</taxon>
    </lineage>
</organism>
<name>A0A6P3GIV5_BISBB</name>